<reference evidence="1 2" key="1">
    <citation type="submission" date="2020-06" db="EMBL/GenBank/DDBJ databases">
        <title>Genome sequence of Rhizobium sp strain ADMK78.</title>
        <authorList>
            <person name="Rahi P."/>
        </authorList>
    </citation>
    <scope>NUCLEOTIDE SEQUENCE [LARGE SCALE GENOMIC DNA]</scope>
    <source>
        <strain evidence="1 2">ADMK78</strain>
    </source>
</reference>
<organism evidence="1 2">
    <name type="scientific">Peteryoungia desertarenae</name>
    <dbReference type="NCBI Taxonomy" id="1813451"/>
    <lineage>
        <taxon>Bacteria</taxon>
        <taxon>Pseudomonadati</taxon>
        <taxon>Pseudomonadota</taxon>
        <taxon>Alphaproteobacteria</taxon>
        <taxon>Hyphomicrobiales</taxon>
        <taxon>Rhizobiaceae</taxon>
        <taxon>Peteryoungia</taxon>
    </lineage>
</organism>
<dbReference type="Proteomes" id="UP000308530">
    <property type="component" value="Chromosome"/>
</dbReference>
<evidence type="ECO:0000313" key="2">
    <source>
        <dbReference type="Proteomes" id="UP000308530"/>
    </source>
</evidence>
<dbReference type="EMBL" id="CP058350">
    <property type="protein sequence ID" value="QLF69947.1"/>
    <property type="molecule type" value="Genomic_DNA"/>
</dbReference>
<proteinExistence type="predicted"/>
<protein>
    <submittedName>
        <fullName evidence="1">Uncharacterized protein</fullName>
    </submittedName>
</protein>
<evidence type="ECO:0000313" key="1">
    <source>
        <dbReference type="EMBL" id="QLF69947.1"/>
    </source>
</evidence>
<gene>
    <name evidence="1" type="ORF">FE840_010590</name>
</gene>
<keyword evidence="2" id="KW-1185">Reference proteome</keyword>
<sequence>MKKQVIEYAGVPVGITIPDGDRLKFIAVKFPVIDLDGSQYESIGELRRAIHEHMQNSAPEDQALLLGAANAPTPVSSTADRKVFNAA</sequence>
<accession>A0ABX6QNW1</accession>
<name>A0ABX6QNW1_9HYPH</name>